<reference evidence="1 2" key="1">
    <citation type="submission" date="2019-12" db="EMBL/GenBank/DDBJ databases">
        <title>Genomic-based taxomic classification of the family Erythrobacteraceae.</title>
        <authorList>
            <person name="Xu L."/>
        </authorList>
    </citation>
    <scope>NUCLEOTIDE SEQUENCE [LARGE SCALE GENOMIC DNA]</scope>
    <source>
        <strain evidence="1 2">KCTC 52763</strain>
    </source>
</reference>
<keyword evidence="2" id="KW-1185">Reference proteome</keyword>
<proteinExistence type="predicted"/>
<sequence>MALMVSGEKKVFTDWRRFNVSPVKAVVLLTFDRLKVIATTAKTRSAASQDHNKDFCGPVYASEITGIRFLSKGKTRFWQFRQLRLLKGIFDETFESKYQPAGAASEEASTSREETQVVKISGSGVSGHPYMDAAAVEGSRYPLGL</sequence>
<accession>A0A844ZWG5</accession>
<evidence type="ECO:0000313" key="1">
    <source>
        <dbReference type="EMBL" id="MXO91097.1"/>
    </source>
</evidence>
<organism evidence="1 2">
    <name type="scientific">Pontixanthobacter aquaemixtae</name>
    <dbReference type="NCBI Taxonomy" id="1958940"/>
    <lineage>
        <taxon>Bacteria</taxon>
        <taxon>Pseudomonadati</taxon>
        <taxon>Pseudomonadota</taxon>
        <taxon>Alphaproteobacteria</taxon>
        <taxon>Sphingomonadales</taxon>
        <taxon>Erythrobacteraceae</taxon>
        <taxon>Pontixanthobacter</taxon>
    </lineage>
</organism>
<dbReference type="Proteomes" id="UP000442714">
    <property type="component" value="Unassembled WGS sequence"/>
</dbReference>
<name>A0A844ZWG5_9SPHN</name>
<comment type="caution">
    <text evidence="1">The sequence shown here is derived from an EMBL/GenBank/DDBJ whole genome shotgun (WGS) entry which is preliminary data.</text>
</comment>
<dbReference type="EMBL" id="WTYX01000002">
    <property type="protein sequence ID" value="MXO91097.1"/>
    <property type="molecule type" value="Genomic_DNA"/>
</dbReference>
<gene>
    <name evidence="1" type="ORF">GRI41_09710</name>
</gene>
<evidence type="ECO:0000313" key="2">
    <source>
        <dbReference type="Proteomes" id="UP000442714"/>
    </source>
</evidence>
<dbReference type="AlphaFoldDB" id="A0A844ZWG5"/>
<protein>
    <submittedName>
        <fullName evidence="1">Uncharacterized protein</fullName>
    </submittedName>
</protein>